<accession>A0ABX4QE15</accession>
<keyword evidence="2" id="KW-1185">Reference proteome</keyword>
<dbReference type="Proteomes" id="UP000232891">
    <property type="component" value="Unassembled WGS sequence"/>
</dbReference>
<dbReference type="EMBL" id="PHHD01000001">
    <property type="protein sequence ID" value="PKA74907.1"/>
    <property type="molecule type" value="Genomic_DNA"/>
</dbReference>
<evidence type="ECO:0000313" key="2">
    <source>
        <dbReference type="Proteomes" id="UP000232891"/>
    </source>
</evidence>
<comment type="caution">
    <text evidence="1">The sequence shown here is derived from an EMBL/GenBank/DDBJ whole genome shotgun (WGS) entry which is preliminary data.</text>
</comment>
<organism evidence="1 2">
    <name type="scientific">Pseudomonas tolaasii NCPPB 2192</name>
    <dbReference type="NCBI Taxonomy" id="564423"/>
    <lineage>
        <taxon>Bacteria</taxon>
        <taxon>Pseudomonadati</taxon>
        <taxon>Pseudomonadota</taxon>
        <taxon>Gammaproteobacteria</taxon>
        <taxon>Pseudomonadales</taxon>
        <taxon>Pseudomonadaceae</taxon>
        <taxon>Pseudomonas</taxon>
    </lineage>
</organism>
<protein>
    <submittedName>
        <fullName evidence="1">Uncharacterized protein</fullName>
    </submittedName>
</protein>
<proteinExistence type="predicted"/>
<sequence length="70" mass="7512">MRQIVARNKDQTMSTVSAEYYQIKGMVSDMPADEQAEVARVEALVVELAKSSQAAALGVILGSIKLSLEA</sequence>
<name>A0ABX4QE15_PSETO</name>
<evidence type="ECO:0000313" key="1">
    <source>
        <dbReference type="EMBL" id="PKA74907.1"/>
    </source>
</evidence>
<gene>
    <name evidence="1" type="ORF">ATI14_1758</name>
</gene>
<reference evidence="1 2" key="1">
    <citation type="submission" date="2017-11" db="EMBL/GenBank/DDBJ databases">
        <title>Genome sequencing of a diverse group of Pseudomonas species.</title>
        <authorList>
            <person name="Loper J."/>
        </authorList>
    </citation>
    <scope>NUCLEOTIDE SEQUENCE [LARGE SCALE GENOMIC DNA]</scope>
    <source>
        <strain evidence="1 2">NCPPB 2192</strain>
    </source>
</reference>